<accession>A0A9Q3YYP6</accession>
<dbReference type="Pfam" id="PF06949">
    <property type="entry name" value="DUF1292"/>
    <property type="match status" value="1"/>
</dbReference>
<proteinExistence type="predicted"/>
<name>A0A9Q3YYP6_CLOBO</name>
<gene>
    <name evidence="1" type="ORF">G8S53_05375</name>
</gene>
<reference evidence="1" key="1">
    <citation type="submission" date="2020-02" db="EMBL/GenBank/DDBJ databases">
        <authorList>
            <person name="Fillo S."/>
            <person name="Giordani F."/>
            <person name="Tonon E."/>
            <person name="Drigo I."/>
            <person name="Anselmo A."/>
            <person name="Fortunato A."/>
            <person name="Bano L."/>
            <person name="Lista F."/>
        </authorList>
    </citation>
    <scope>NUCLEOTIDE SEQUENCE</scope>
    <source>
        <strain evidence="1">IZSVe-TV_9877_3_12</strain>
    </source>
</reference>
<organism evidence="1 2">
    <name type="scientific">Clostridium botulinum C</name>
    <dbReference type="NCBI Taxonomy" id="36828"/>
    <lineage>
        <taxon>Bacteria</taxon>
        <taxon>Bacillati</taxon>
        <taxon>Bacillota</taxon>
        <taxon>Clostridia</taxon>
        <taxon>Eubacteriales</taxon>
        <taxon>Clostridiaceae</taxon>
        <taxon>Clostridium</taxon>
    </lineage>
</organism>
<dbReference type="Proteomes" id="UP000813637">
    <property type="component" value="Unassembled WGS sequence"/>
</dbReference>
<sequence length="86" mass="9612">MKGCVYMQTQQSIVVTNEYGKQIELELIDTITIKNDRYVIVSAPGSNNANAYREVSRKNGEIEYASIGSGAEFKRVLEAYNAKSDE</sequence>
<dbReference type="EMBL" id="JAAMYB010000003">
    <property type="protein sequence ID" value="MCD3194724.1"/>
    <property type="molecule type" value="Genomic_DNA"/>
</dbReference>
<protein>
    <submittedName>
        <fullName evidence="1">DUF1292 domain-containing protein</fullName>
    </submittedName>
</protein>
<evidence type="ECO:0000313" key="1">
    <source>
        <dbReference type="EMBL" id="MCD3194724.1"/>
    </source>
</evidence>
<dbReference type="AlphaFoldDB" id="A0A9Q3YYP6"/>
<comment type="caution">
    <text evidence="1">The sequence shown here is derived from an EMBL/GenBank/DDBJ whole genome shotgun (WGS) entry which is preliminary data.</text>
</comment>
<evidence type="ECO:0000313" key="2">
    <source>
        <dbReference type="Proteomes" id="UP000813637"/>
    </source>
</evidence>
<reference evidence="1" key="2">
    <citation type="journal article" date="2021" name="Microorganisms">
        <title>Extensive Genome Exploration of Clostridium botulinum Group III Field Strains.</title>
        <authorList>
            <person name="Fillo S."/>
            <person name="Giordani F."/>
            <person name="Tonon E."/>
            <person name="Drigo I."/>
            <person name="Anselmo A."/>
            <person name="Fortunato A."/>
            <person name="Lista F."/>
            <person name="Bano L."/>
        </authorList>
    </citation>
    <scope>NUCLEOTIDE SEQUENCE</scope>
    <source>
        <strain evidence="1">IZSVe-TV_9877_3_12</strain>
    </source>
</reference>
<dbReference type="InterPro" id="IPR009711">
    <property type="entry name" value="UPF0473"/>
</dbReference>